<dbReference type="GO" id="GO:0003677">
    <property type="term" value="F:DNA binding"/>
    <property type="evidence" value="ECO:0007669"/>
    <property type="project" value="UniProtKB-UniRule"/>
</dbReference>
<dbReference type="PROSITE" id="PS51740">
    <property type="entry name" value="SPOVT_ABRB"/>
    <property type="match status" value="1"/>
</dbReference>
<comment type="caution">
    <text evidence="3">The sequence shown here is derived from an EMBL/GenBank/DDBJ whole genome shotgun (WGS) entry which is preliminary data.</text>
</comment>
<dbReference type="RefSeq" id="WP_179793565.1">
    <property type="nucleotide sequence ID" value="NZ_BAABHP010000007.1"/>
</dbReference>
<dbReference type="Proteomes" id="UP000535890">
    <property type="component" value="Unassembled WGS sequence"/>
</dbReference>
<gene>
    <name evidence="3" type="ORF">BJ983_001889</name>
</gene>
<accession>A0A7Y9DUK8</accession>
<dbReference type="Gene3D" id="2.10.260.10">
    <property type="match status" value="1"/>
</dbReference>
<dbReference type="InterPro" id="IPR037914">
    <property type="entry name" value="SpoVT-AbrB_sf"/>
</dbReference>
<feature type="domain" description="SpoVT-AbrB" evidence="2">
    <location>
        <begin position="10"/>
        <end position="55"/>
    </location>
</feature>
<evidence type="ECO:0000313" key="3">
    <source>
        <dbReference type="EMBL" id="NYD35787.1"/>
    </source>
</evidence>
<evidence type="ECO:0000313" key="4">
    <source>
        <dbReference type="Proteomes" id="UP000535890"/>
    </source>
</evidence>
<sequence length="94" mass="10424">MSEAPDSRESSEVVLGREGRVLIPAQFRRDLGLTPGARLLVYVEDGRLVLESAEQLMMRIRRDVADAWQGDADRSVADELLAERRAEATADAAR</sequence>
<organism evidence="3 4">
    <name type="scientific">Actinomycetospora corticicola</name>
    <dbReference type="NCBI Taxonomy" id="663602"/>
    <lineage>
        <taxon>Bacteria</taxon>
        <taxon>Bacillati</taxon>
        <taxon>Actinomycetota</taxon>
        <taxon>Actinomycetes</taxon>
        <taxon>Pseudonocardiales</taxon>
        <taxon>Pseudonocardiaceae</taxon>
        <taxon>Actinomycetospora</taxon>
    </lineage>
</organism>
<dbReference type="InterPro" id="IPR007159">
    <property type="entry name" value="SpoVT-AbrB_dom"/>
</dbReference>
<name>A0A7Y9DUK8_9PSEU</name>
<dbReference type="SUPFAM" id="SSF89447">
    <property type="entry name" value="AbrB/MazE/MraZ-like"/>
    <property type="match status" value="1"/>
</dbReference>
<keyword evidence="4" id="KW-1185">Reference proteome</keyword>
<proteinExistence type="predicted"/>
<dbReference type="AlphaFoldDB" id="A0A7Y9DUK8"/>
<evidence type="ECO:0000259" key="2">
    <source>
        <dbReference type="PROSITE" id="PS51740"/>
    </source>
</evidence>
<evidence type="ECO:0000256" key="1">
    <source>
        <dbReference type="PROSITE-ProRule" id="PRU01076"/>
    </source>
</evidence>
<reference evidence="3 4" key="1">
    <citation type="submission" date="2020-07" db="EMBL/GenBank/DDBJ databases">
        <title>Sequencing the genomes of 1000 actinobacteria strains.</title>
        <authorList>
            <person name="Klenk H.-P."/>
        </authorList>
    </citation>
    <scope>NUCLEOTIDE SEQUENCE [LARGE SCALE GENOMIC DNA]</scope>
    <source>
        <strain evidence="3 4">DSM 45772</strain>
    </source>
</reference>
<protein>
    <submittedName>
        <fullName evidence="3">AbrB family looped-hinge helix DNA binding protein</fullName>
    </submittedName>
</protein>
<dbReference type="NCBIfam" id="TIGR01439">
    <property type="entry name" value="lp_hng_hel_AbrB"/>
    <property type="match status" value="1"/>
</dbReference>
<keyword evidence="1" id="KW-0238">DNA-binding</keyword>
<dbReference type="EMBL" id="JACCBN010000001">
    <property type="protein sequence ID" value="NYD35787.1"/>
    <property type="molecule type" value="Genomic_DNA"/>
</dbReference>
<dbReference type="SMART" id="SM00966">
    <property type="entry name" value="SpoVT_AbrB"/>
    <property type="match status" value="1"/>
</dbReference>
<dbReference type="Pfam" id="PF04014">
    <property type="entry name" value="MazE_antitoxin"/>
    <property type="match status" value="1"/>
</dbReference>